<gene>
    <name evidence="1" type="ORF">PG986_005078</name>
</gene>
<accession>A0ABR1QI00</accession>
<keyword evidence="2" id="KW-1185">Reference proteome</keyword>
<organism evidence="1 2">
    <name type="scientific">Apiospora aurea</name>
    <dbReference type="NCBI Taxonomy" id="335848"/>
    <lineage>
        <taxon>Eukaryota</taxon>
        <taxon>Fungi</taxon>
        <taxon>Dikarya</taxon>
        <taxon>Ascomycota</taxon>
        <taxon>Pezizomycotina</taxon>
        <taxon>Sordariomycetes</taxon>
        <taxon>Xylariomycetidae</taxon>
        <taxon>Amphisphaeriales</taxon>
        <taxon>Apiosporaceae</taxon>
        <taxon>Apiospora</taxon>
    </lineage>
</organism>
<dbReference type="EMBL" id="JAQQWE010000004">
    <property type="protein sequence ID" value="KAK7955856.1"/>
    <property type="molecule type" value="Genomic_DNA"/>
</dbReference>
<proteinExistence type="predicted"/>
<evidence type="ECO:0000313" key="1">
    <source>
        <dbReference type="EMBL" id="KAK7955856.1"/>
    </source>
</evidence>
<dbReference type="RefSeq" id="XP_066701162.1">
    <property type="nucleotide sequence ID" value="XM_066841300.1"/>
</dbReference>
<sequence length="240" mass="26891">MVFRTNKDARYSACRVLRQNSIPCVVWCEDALGYYGMNTTLFSLNLVVSSIDEAAEMLMRHGWTALIPRPKEVGVPWLGMPQGTMRRLLPPDWVENPVRPWPPPPPSQIVPRQPELVLHSADYWQVPVDQITAQDQAQEDNNFVPPLATLADSLITAYLDSPDGTSLQMYLMLYVSALYSQIEGTREPGFAEKLSPINRHFHRDALSGRTVAGLPALTRQREIRKVLSETDGKGSVAHIA</sequence>
<protein>
    <submittedName>
        <fullName evidence="1">Uncharacterized protein</fullName>
    </submittedName>
</protein>
<dbReference type="Proteomes" id="UP001391051">
    <property type="component" value="Unassembled WGS sequence"/>
</dbReference>
<reference evidence="1 2" key="1">
    <citation type="submission" date="2023-01" db="EMBL/GenBank/DDBJ databases">
        <title>Analysis of 21 Apiospora genomes using comparative genomics revels a genus with tremendous synthesis potential of carbohydrate active enzymes and secondary metabolites.</title>
        <authorList>
            <person name="Sorensen T."/>
        </authorList>
    </citation>
    <scope>NUCLEOTIDE SEQUENCE [LARGE SCALE GENOMIC DNA]</scope>
    <source>
        <strain evidence="1 2">CBS 24483</strain>
    </source>
</reference>
<comment type="caution">
    <text evidence="1">The sequence shown here is derived from an EMBL/GenBank/DDBJ whole genome shotgun (WGS) entry which is preliminary data.</text>
</comment>
<name>A0ABR1QI00_9PEZI</name>
<dbReference type="GeneID" id="92074362"/>
<evidence type="ECO:0000313" key="2">
    <source>
        <dbReference type="Proteomes" id="UP001391051"/>
    </source>
</evidence>